<dbReference type="Gene3D" id="1.25.40.10">
    <property type="entry name" value="Tetratricopeptide repeat domain"/>
    <property type="match status" value="1"/>
</dbReference>
<dbReference type="PANTHER" id="PTHR43081">
    <property type="entry name" value="ADENYLATE CYCLASE, TERMINAL-DIFFERENTIATION SPECIFIC-RELATED"/>
    <property type="match status" value="1"/>
</dbReference>
<dbReference type="SUPFAM" id="SSF55073">
    <property type="entry name" value="Nucleotide cyclase"/>
    <property type="match status" value="1"/>
</dbReference>
<evidence type="ECO:0000313" key="4">
    <source>
        <dbReference type="Proteomes" id="UP000199379"/>
    </source>
</evidence>
<evidence type="ECO:0000313" key="3">
    <source>
        <dbReference type="EMBL" id="SEI71313.1"/>
    </source>
</evidence>
<dbReference type="InterPro" id="IPR050697">
    <property type="entry name" value="Adenylyl/Guanylyl_Cyclase_3/4"/>
</dbReference>
<accession>A0A1H6STR1</accession>
<dbReference type="InterPro" id="IPR011990">
    <property type="entry name" value="TPR-like_helical_dom_sf"/>
</dbReference>
<dbReference type="AlphaFoldDB" id="A0A1H6STR1"/>
<proteinExistence type="predicted"/>
<keyword evidence="1" id="KW-0802">TPR repeat</keyword>
<protein>
    <submittedName>
        <fullName evidence="3">Adenylate/guanylate cyclase</fullName>
    </submittedName>
</protein>
<sequence>MDRKLTTIMVVDLCGFTRLTARDEEGTIARLRALRADLIDPVVADCGGRIVKSLGDGILAEFTSPVAAARCALTVQDQVGEREVDQTDDDRFSLRVGLHLGDIVIEGDDILGDAVNLAKRVEGLAEPGGICVTRAVRDQISGKIPARTVPMGAQRIRNLPDPVEIWKLEPAGTAQPARATATAQLGQPPTLAVLPFSELGPDTGDFLADGVVEEITAALSQVRSFVVIARQSAFALGNEIGDVRDVGRKLGARYIVTGSVRRSGDRLRVMVQLSDAKSGAQLTSARYDDRLADLFALEDRIASQVAGAISPSVLSSEIAAARALPPADRDAYGLVMSAYPHFWTHSSHENDRAIELLSLALERNPNEMRARALRAWAYAQRACYMWSNEPLESRTAALADADAAVVAAGDHAPSLVAISAAISMTSLEVDRAERILDRAQGLNPNSAWGWMRKGWISIYRGQPKEAIEQFDRAELLSPRDPFLFNMDFGRGFACGLLEDFDQGAHWFNRGLSAGPAASWVYRDLASLHARAGRKAEAEAALESLRGAYPDLTIKRIENSMPPAVFDRHTGFFDGLRSAGIPEG</sequence>
<dbReference type="GO" id="GO:0004016">
    <property type="term" value="F:adenylate cyclase activity"/>
    <property type="evidence" value="ECO:0007669"/>
    <property type="project" value="UniProtKB-ARBA"/>
</dbReference>
<dbReference type="Gene3D" id="3.40.50.10070">
    <property type="entry name" value="TolB, N-terminal domain"/>
    <property type="match status" value="1"/>
</dbReference>
<dbReference type="PANTHER" id="PTHR43081:SF19">
    <property type="entry name" value="PH-SENSITIVE ADENYLATE CYCLASE RV1264"/>
    <property type="match status" value="1"/>
</dbReference>
<feature type="repeat" description="TPR" evidence="1">
    <location>
        <begin position="447"/>
        <end position="480"/>
    </location>
</feature>
<dbReference type="Proteomes" id="UP000199379">
    <property type="component" value="Unassembled WGS sequence"/>
</dbReference>
<dbReference type="InterPro" id="IPR001054">
    <property type="entry name" value="A/G_cyclase"/>
</dbReference>
<dbReference type="STRING" id="1227549.SAMN05444007_102185"/>
<dbReference type="SUPFAM" id="SSF48452">
    <property type="entry name" value="TPR-like"/>
    <property type="match status" value="1"/>
</dbReference>
<dbReference type="OrthoDB" id="54411at2"/>
<dbReference type="SUPFAM" id="SSF52964">
    <property type="entry name" value="TolB, N-terminal domain"/>
    <property type="match status" value="1"/>
</dbReference>
<keyword evidence="4" id="KW-1185">Reference proteome</keyword>
<name>A0A1H6STR1_9RHOB</name>
<organism evidence="3 4">
    <name type="scientific">Cribrihabitans marinus</name>
    <dbReference type="NCBI Taxonomy" id="1227549"/>
    <lineage>
        <taxon>Bacteria</taxon>
        <taxon>Pseudomonadati</taxon>
        <taxon>Pseudomonadota</taxon>
        <taxon>Alphaproteobacteria</taxon>
        <taxon>Rhodobacterales</taxon>
        <taxon>Paracoccaceae</taxon>
        <taxon>Cribrihabitans</taxon>
    </lineage>
</organism>
<dbReference type="PROSITE" id="PS50005">
    <property type="entry name" value="TPR"/>
    <property type="match status" value="1"/>
</dbReference>
<dbReference type="CDD" id="cd07302">
    <property type="entry name" value="CHD"/>
    <property type="match status" value="1"/>
</dbReference>
<dbReference type="GO" id="GO:0035556">
    <property type="term" value="P:intracellular signal transduction"/>
    <property type="evidence" value="ECO:0007669"/>
    <property type="project" value="InterPro"/>
</dbReference>
<evidence type="ECO:0000256" key="1">
    <source>
        <dbReference type="PROSITE-ProRule" id="PRU00339"/>
    </source>
</evidence>
<dbReference type="Pfam" id="PF00211">
    <property type="entry name" value="Guanylate_cyc"/>
    <property type="match status" value="1"/>
</dbReference>
<dbReference type="PROSITE" id="PS50125">
    <property type="entry name" value="GUANYLATE_CYCLASE_2"/>
    <property type="match status" value="1"/>
</dbReference>
<dbReference type="GO" id="GO:0006171">
    <property type="term" value="P:cAMP biosynthetic process"/>
    <property type="evidence" value="ECO:0007669"/>
    <property type="project" value="TreeGrafter"/>
</dbReference>
<dbReference type="RefSeq" id="WP_092362553.1">
    <property type="nucleotide sequence ID" value="NZ_BMGV01000002.1"/>
</dbReference>
<gene>
    <name evidence="3" type="ORF">SAMN05444007_102185</name>
</gene>
<reference evidence="3 4" key="1">
    <citation type="submission" date="2016-10" db="EMBL/GenBank/DDBJ databases">
        <authorList>
            <person name="de Groot N.N."/>
        </authorList>
    </citation>
    <scope>NUCLEOTIDE SEQUENCE [LARGE SCALE GENOMIC DNA]</scope>
    <source>
        <strain evidence="3 4">DSM 29340</strain>
    </source>
</reference>
<dbReference type="Gene3D" id="3.30.70.1230">
    <property type="entry name" value="Nucleotide cyclase"/>
    <property type="match status" value="1"/>
</dbReference>
<evidence type="ECO:0000259" key="2">
    <source>
        <dbReference type="PROSITE" id="PS50125"/>
    </source>
</evidence>
<dbReference type="EMBL" id="FNYD01000002">
    <property type="protein sequence ID" value="SEI71313.1"/>
    <property type="molecule type" value="Genomic_DNA"/>
</dbReference>
<feature type="domain" description="Guanylate cyclase" evidence="2">
    <location>
        <begin position="7"/>
        <end position="122"/>
    </location>
</feature>
<dbReference type="InterPro" id="IPR019734">
    <property type="entry name" value="TPR_rpt"/>
</dbReference>
<dbReference type="InterPro" id="IPR029787">
    <property type="entry name" value="Nucleotide_cyclase"/>
</dbReference>